<accession>A0A7W5UJC7</accession>
<dbReference type="AlphaFoldDB" id="A0A7W5UJC7"/>
<comment type="caution">
    <text evidence="3">The sequence shown here is derived from an EMBL/GenBank/DDBJ whole genome shotgun (WGS) entry which is preliminary data.</text>
</comment>
<reference evidence="3 4" key="1">
    <citation type="submission" date="2020-08" db="EMBL/GenBank/DDBJ databases">
        <title>Genomic Encyclopedia of Type Strains, Phase IV (KMG-IV): sequencing the most valuable type-strain genomes for metagenomic binning, comparative biology and taxonomic classification.</title>
        <authorList>
            <person name="Goeker M."/>
        </authorList>
    </citation>
    <scope>NUCLEOTIDE SEQUENCE [LARGE SCALE GENOMIC DNA]</scope>
    <source>
        <strain evidence="3 4">DSM 22548</strain>
    </source>
</reference>
<evidence type="ECO:0000313" key="3">
    <source>
        <dbReference type="EMBL" id="MBB3702960.1"/>
    </source>
</evidence>
<organism evidence="3 4">
    <name type="scientific">Alloprevotella rava</name>
    <dbReference type="NCBI Taxonomy" id="671218"/>
    <lineage>
        <taxon>Bacteria</taxon>
        <taxon>Pseudomonadati</taxon>
        <taxon>Bacteroidota</taxon>
        <taxon>Bacteroidia</taxon>
        <taxon>Bacteroidales</taxon>
        <taxon>Prevotellaceae</taxon>
        <taxon>Alloprevotella</taxon>
    </lineage>
</organism>
<evidence type="ECO:0000259" key="2">
    <source>
        <dbReference type="Pfam" id="PF13944"/>
    </source>
</evidence>
<dbReference type="Pfam" id="PF13944">
    <property type="entry name" value="Calycin_like"/>
    <property type="match status" value="1"/>
</dbReference>
<dbReference type="RefSeq" id="WP_183696790.1">
    <property type="nucleotide sequence ID" value="NZ_JACICA010000006.1"/>
</dbReference>
<feature type="domain" description="Lipocalin-like" evidence="2">
    <location>
        <begin position="424"/>
        <end position="509"/>
    </location>
</feature>
<evidence type="ECO:0000313" key="4">
    <source>
        <dbReference type="Proteomes" id="UP000541425"/>
    </source>
</evidence>
<proteinExistence type="predicted"/>
<feature type="chain" id="PRO_5031009618" description="Lipocalin-like domain-containing protein" evidence="1">
    <location>
        <begin position="19"/>
        <end position="876"/>
    </location>
</feature>
<dbReference type="InterPro" id="IPR024311">
    <property type="entry name" value="Lipocalin-like"/>
</dbReference>
<dbReference type="Proteomes" id="UP000541425">
    <property type="component" value="Unassembled WGS sequence"/>
</dbReference>
<feature type="signal peptide" evidence="1">
    <location>
        <begin position="1"/>
        <end position="18"/>
    </location>
</feature>
<sequence length="876" mass="93118">MRKILFTILSAAALTVSAQTGVYQVGNSDFETAWTDTNEPGNGWYSFVSANTSGLGFLGSMAKSSSKKNTVKTTGRNGSATAVKLKSSSIWGAKANGNLTTGTINMGSSTPTDKKNHNYTDLSGNYKNCLFAGRPDSVVYYAKFKRGGSGDYKGRLHALIHGNYAYKDPYETAENKAKYLIAEATVYADVSSDWVRYSGAFTYTGKEDATSYLLASFTTNETPGATANDEFDIDDISFIYNSQLASVTYDGASVSVATAMNVAKAYDPSKISLTANGVGASIEKNYNATTGLLTITVKGNDVSVNPTNIHTYTIQFAAASNAPTLASISVGGQSLADFGLTFNPATTTYTLPIAYHRGIVVEGVAGANSTLMRDEEFYETYALTENAFYNDHNKTIELRVKNSSGDERDYVLRFTDAVSATESGDYPGALSVVLSTTAEGSTITNASPLANEQISLTKNSNGTYNIYLPNFNFSGLPVGNIYVPNVPLAGSAMNANRTIRLTSSEEMAVGAGLGHLPVVLKLNLISSAHKRLEGAIDIITTGTTNPILTRFSAIHVDCVPFTVNENAPQNSDDKDNKAYANQTLWGYISKASTKFIHLNEAAVGKPMTYVDMSVATLADDVTAEDLKQGAVAANNTLYYLPSTSTLTGKNLIVNGHTTEFALNDAVAIEVPTQFSADKASYDRNFTTTGYTTFALPVATAASTLNGTVYELKGFNAARSAFDFAPVANIEANKPYLFEANNAALFANGAVTVAVANADTEVKTHTGVGVEQEGNYGETKVLASDATKTYYGYSNGQFVKAANGTLNCYRTAFSVANAAAGARSFAISINGTVTGIITLDNGTMSVEKGQVFDLQGRRVLTTQKGQTYIINGKKVIL</sequence>
<keyword evidence="1" id="KW-0732">Signal</keyword>
<protein>
    <recommendedName>
        <fullName evidence="2">Lipocalin-like domain-containing protein</fullName>
    </recommendedName>
</protein>
<dbReference type="EMBL" id="JACICA010000006">
    <property type="protein sequence ID" value="MBB3702960.1"/>
    <property type="molecule type" value="Genomic_DNA"/>
</dbReference>
<evidence type="ECO:0000256" key="1">
    <source>
        <dbReference type="SAM" id="SignalP"/>
    </source>
</evidence>
<name>A0A7W5UJC7_9BACT</name>
<gene>
    <name evidence="3" type="ORF">FHS60_001433</name>
</gene>